<keyword evidence="2" id="KW-0677">Repeat</keyword>
<feature type="chain" id="PRO_5035721512" evidence="5">
    <location>
        <begin position="18"/>
        <end position="299"/>
    </location>
</feature>
<dbReference type="Ensembl" id="ENSCAFT00000104271.1">
    <property type="protein sequence ID" value="ENSCAFP00000070680.1"/>
    <property type="gene ID" value="ENSCAFG00000017557.4"/>
</dbReference>
<dbReference type="Gene3D" id="1.10.238.10">
    <property type="entry name" value="EF-hand"/>
    <property type="match status" value="2"/>
</dbReference>
<keyword evidence="5" id="KW-0732">Signal</keyword>
<evidence type="ECO:0000256" key="5">
    <source>
        <dbReference type="SAM" id="SignalP"/>
    </source>
</evidence>
<organism evidence="7 8">
    <name type="scientific">Canis lupus familiaris</name>
    <name type="common">Dog</name>
    <name type="synonym">Canis familiaris</name>
    <dbReference type="NCBI Taxonomy" id="9615"/>
    <lineage>
        <taxon>Eukaryota</taxon>
        <taxon>Metazoa</taxon>
        <taxon>Chordata</taxon>
        <taxon>Craniata</taxon>
        <taxon>Vertebrata</taxon>
        <taxon>Euteleostomi</taxon>
        <taxon>Mammalia</taxon>
        <taxon>Eutheria</taxon>
        <taxon>Laurasiatheria</taxon>
        <taxon>Carnivora</taxon>
        <taxon>Caniformia</taxon>
        <taxon>Canidae</taxon>
        <taxon>Canis</taxon>
    </lineage>
</organism>
<evidence type="ECO:0000259" key="6">
    <source>
        <dbReference type="PROSITE" id="PS50222"/>
    </source>
</evidence>
<dbReference type="InterPro" id="IPR034118">
    <property type="entry name" value="S-100A6"/>
</dbReference>
<evidence type="ECO:0000256" key="1">
    <source>
        <dbReference type="ARBA" id="ARBA00022723"/>
    </source>
</evidence>
<sequence>TWLLPLLQLGLTPTPSGDPRPPPPPVGCGVGRDLGVTDLQRSRLRSPLHPGNAEPGTAPSGRRGGLTPLHPPPPRPGPPRGVSCRRGRPAGLGGGAGGAGGGAGGDIGEGGQGGVGGLGAGGVGSGRLPSLPAAKRRAGHRPSVPGRSPGRALPAQCSAMACPLDQAIGLLVAIFHKYSGKEGDKNTLSKKELKELIQKELTIGPKLQDADIAKLMDDLDRNKDQVVNFQEWGRSLGTMLTELESAINSLIEVYHKYSLVKGNYHALYRDDLKKLLETECPQYMKVRRGWVWQGSLSGQ</sequence>
<dbReference type="InterPro" id="IPR011992">
    <property type="entry name" value="EF-hand-dom_pair"/>
</dbReference>
<dbReference type="AlphaFoldDB" id="A0A8P0PL10"/>
<dbReference type="InterPro" id="IPR018247">
    <property type="entry name" value="EF_Hand_1_Ca_BS"/>
</dbReference>
<keyword evidence="3" id="KW-0106">Calcium</keyword>
<feature type="compositionally biased region" description="Pro residues" evidence="4">
    <location>
        <begin position="69"/>
        <end position="79"/>
    </location>
</feature>
<dbReference type="GO" id="GO:0005509">
    <property type="term" value="F:calcium ion binding"/>
    <property type="evidence" value="ECO:0007669"/>
    <property type="project" value="InterPro"/>
</dbReference>
<feature type="compositionally biased region" description="Pro residues" evidence="4">
    <location>
        <begin position="16"/>
        <end position="26"/>
    </location>
</feature>
<protein>
    <submittedName>
        <fullName evidence="7">S100 calcium binding protein A8</fullName>
    </submittedName>
</protein>
<keyword evidence="1" id="KW-0479">Metal-binding</keyword>
<evidence type="ECO:0000256" key="2">
    <source>
        <dbReference type="ARBA" id="ARBA00022737"/>
    </source>
</evidence>
<feature type="signal peptide" evidence="5">
    <location>
        <begin position="1"/>
        <end position="17"/>
    </location>
</feature>
<evidence type="ECO:0000313" key="8">
    <source>
        <dbReference type="Proteomes" id="UP000002254"/>
    </source>
</evidence>
<dbReference type="SMART" id="SM01394">
    <property type="entry name" value="S_100"/>
    <property type="match status" value="2"/>
</dbReference>
<evidence type="ECO:0000256" key="4">
    <source>
        <dbReference type="SAM" id="MobiDB-lite"/>
    </source>
</evidence>
<evidence type="ECO:0000313" key="7">
    <source>
        <dbReference type="Ensembl" id="ENSCAFP00000070680.1"/>
    </source>
</evidence>
<reference evidence="7 8" key="1">
    <citation type="journal article" date="2005" name="Nature">
        <title>Genome sequence, comparative analysis and haplotype structure of the domestic dog.</title>
        <authorList>
            <consortium name="Broad Sequencing Platform"/>
            <person name="Lindblad-Toh K."/>
            <person name="Wade C.M."/>
            <person name="Mikkelsen T.S."/>
            <person name="Karlsson E.K."/>
            <person name="Jaffe D.B."/>
            <person name="Kamal M."/>
            <person name="Clamp M."/>
            <person name="Chang J.L."/>
            <person name="Kulbokas E.J. III"/>
            <person name="Zody M.C."/>
            <person name="Mauceli E."/>
            <person name="Xie X."/>
            <person name="Breen M."/>
            <person name="Wayne R.K."/>
            <person name="Ostrander E.A."/>
            <person name="Ponting C.P."/>
            <person name="Galibert F."/>
            <person name="Smith D.R."/>
            <person name="DeJong P.J."/>
            <person name="Kirkness E."/>
            <person name="Alvarez P."/>
            <person name="Biagi T."/>
            <person name="Brockman W."/>
            <person name="Butler J."/>
            <person name="Chin C.W."/>
            <person name="Cook A."/>
            <person name="Cuff J."/>
            <person name="Daly M.J."/>
            <person name="DeCaprio D."/>
            <person name="Gnerre S."/>
            <person name="Grabherr M."/>
            <person name="Kellis M."/>
            <person name="Kleber M."/>
            <person name="Bardeleben C."/>
            <person name="Goodstadt L."/>
            <person name="Heger A."/>
            <person name="Hitte C."/>
            <person name="Kim L."/>
            <person name="Koepfli K.P."/>
            <person name="Parker H.G."/>
            <person name="Pollinger J.P."/>
            <person name="Searle S.M."/>
            <person name="Sutter N.B."/>
            <person name="Thomas R."/>
            <person name="Webber C."/>
            <person name="Baldwin J."/>
            <person name="Abebe A."/>
            <person name="Abouelleil A."/>
            <person name="Aftuck L."/>
            <person name="Ait-Zahra M."/>
            <person name="Aldredge T."/>
            <person name="Allen N."/>
            <person name="An P."/>
            <person name="Anderson S."/>
            <person name="Antoine C."/>
            <person name="Arachchi H."/>
            <person name="Aslam A."/>
            <person name="Ayotte L."/>
            <person name="Bachantsang P."/>
            <person name="Barry A."/>
            <person name="Bayul T."/>
            <person name="Benamara M."/>
            <person name="Berlin A."/>
            <person name="Bessette D."/>
            <person name="Blitshteyn B."/>
            <person name="Bloom T."/>
            <person name="Blye J."/>
            <person name="Boguslavskiy L."/>
            <person name="Bonnet C."/>
            <person name="Boukhgalter B."/>
            <person name="Brown A."/>
            <person name="Cahill P."/>
            <person name="Calixte N."/>
            <person name="Camarata J."/>
            <person name="Cheshatsang Y."/>
            <person name="Chu J."/>
            <person name="Citroen M."/>
            <person name="Collymore A."/>
            <person name="Cooke P."/>
            <person name="Dawoe T."/>
            <person name="Daza R."/>
            <person name="Decktor K."/>
            <person name="DeGray S."/>
            <person name="Dhargay N."/>
            <person name="Dooley K."/>
            <person name="Dooley K."/>
            <person name="Dorje P."/>
            <person name="Dorjee K."/>
            <person name="Dorris L."/>
            <person name="Duffey N."/>
            <person name="Dupes A."/>
            <person name="Egbiremolen O."/>
            <person name="Elong R."/>
            <person name="Falk J."/>
            <person name="Farina A."/>
            <person name="Faro S."/>
            <person name="Ferguson D."/>
            <person name="Ferreira P."/>
            <person name="Fisher S."/>
            <person name="FitzGerald M."/>
            <person name="Foley K."/>
            <person name="Foley C."/>
            <person name="Franke A."/>
            <person name="Friedrich D."/>
            <person name="Gage D."/>
            <person name="Garber M."/>
            <person name="Gearin G."/>
            <person name="Giannoukos G."/>
            <person name="Goode T."/>
            <person name="Goyette A."/>
            <person name="Graham J."/>
            <person name="Grandbois E."/>
            <person name="Gyaltsen K."/>
            <person name="Hafez N."/>
            <person name="Hagopian D."/>
            <person name="Hagos B."/>
            <person name="Hall J."/>
            <person name="Healy C."/>
            <person name="Hegarty R."/>
            <person name="Honan T."/>
            <person name="Horn A."/>
            <person name="Houde N."/>
            <person name="Hughes L."/>
            <person name="Hunnicutt L."/>
            <person name="Husby M."/>
            <person name="Jester B."/>
            <person name="Jones C."/>
            <person name="Kamat A."/>
            <person name="Kanga B."/>
            <person name="Kells C."/>
            <person name="Khazanovich D."/>
            <person name="Kieu A.C."/>
            <person name="Kisner P."/>
            <person name="Kumar M."/>
            <person name="Lance K."/>
            <person name="Landers T."/>
            <person name="Lara M."/>
            <person name="Lee W."/>
            <person name="Leger J.P."/>
            <person name="Lennon N."/>
            <person name="Leuper L."/>
            <person name="LeVine S."/>
            <person name="Liu J."/>
            <person name="Liu X."/>
            <person name="Lokyitsang Y."/>
            <person name="Lokyitsang T."/>
            <person name="Lui A."/>
            <person name="Macdonald J."/>
            <person name="Major J."/>
            <person name="Marabella R."/>
            <person name="Maru K."/>
            <person name="Matthews C."/>
            <person name="McDonough S."/>
            <person name="Mehta T."/>
            <person name="Meldrim J."/>
            <person name="Melnikov A."/>
            <person name="Meneus L."/>
            <person name="Mihalev A."/>
            <person name="Mihova T."/>
            <person name="Miller K."/>
            <person name="Mittelman R."/>
            <person name="Mlenga V."/>
            <person name="Mulrain L."/>
            <person name="Munson G."/>
            <person name="Navidi A."/>
            <person name="Naylor J."/>
            <person name="Nguyen T."/>
            <person name="Nguyen N."/>
            <person name="Nguyen C."/>
            <person name="Nguyen T."/>
            <person name="Nicol R."/>
            <person name="Norbu N."/>
            <person name="Norbu C."/>
            <person name="Novod N."/>
            <person name="Nyima T."/>
            <person name="Olandt P."/>
            <person name="O'Neill B."/>
            <person name="O'Neill K."/>
            <person name="Osman S."/>
            <person name="Oyono L."/>
            <person name="Patti C."/>
            <person name="Perrin D."/>
            <person name="Phunkhang P."/>
            <person name="Pierre F."/>
            <person name="Priest M."/>
            <person name="Rachupka A."/>
            <person name="Raghuraman S."/>
            <person name="Rameau R."/>
            <person name="Ray V."/>
            <person name="Raymond C."/>
            <person name="Rege F."/>
            <person name="Rise C."/>
            <person name="Rogers J."/>
            <person name="Rogov P."/>
            <person name="Sahalie J."/>
            <person name="Settipalli S."/>
            <person name="Sharpe T."/>
            <person name="Shea T."/>
            <person name="Sheehan M."/>
            <person name="Sherpa N."/>
            <person name="Shi J."/>
            <person name="Shih D."/>
            <person name="Sloan J."/>
            <person name="Smith C."/>
            <person name="Sparrow T."/>
            <person name="Stalker J."/>
            <person name="Stange-Thomann N."/>
            <person name="Stavropoulos S."/>
            <person name="Stone C."/>
            <person name="Stone S."/>
            <person name="Sykes S."/>
            <person name="Tchuinga P."/>
            <person name="Tenzing P."/>
            <person name="Tesfaye S."/>
            <person name="Thoulutsang D."/>
            <person name="Thoulutsang Y."/>
            <person name="Topham K."/>
            <person name="Topping I."/>
            <person name="Tsamla T."/>
            <person name="Vassiliev H."/>
            <person name="Venkataraman V."/>
            <person name="Vo A."/>
            <person name="Wangchuk T."/>
            <person name="Wangdi T."/>
            <person name="Weiand M."/>
            <person name="Wilkinson J."/>
            <person name="Wilson A."/>
            <person name="Yadav S."/>
            <person name="Yang S."/>
            <person name="Yang X."/>
            <person name="Young G."/>
            <person name="Yu Q."/>
            <person name="Zainoun J."/>
            <person name="Zembek L."/>
            <person name="Zimmer A."/>
            <person name="Lander E.S."/>
        </authorList>
    </citation>
    <scope>NUCLEOTIDE SEQUENCE [LARGE SCALE GENOMIC DNA]</scope>
    <source>
        <strain evidence="7">Boxer</strain>
    </source>
</reference>
<dbReference type="PANTHER" id="PTHR11639">
    <property type="entry name" value="S100 CALCIUM-BINDING PROTEIN"/>
    <property type="match status" value="1"/>
</dbReference>
<dbReference type="PANTHER" id="PTHR11639:SF80">
    <property type="entry name" value="PROTEIN S100-A6"/>
    <property type="match status" value="1"/>
</dbReference>
<proteinExistence type="predicted"/>
<dbReference type="InterPro" id="IPR002048">
    <property type="entry name" value="EF_hand_dom"/>
</dbReference>
<reference evidence="7" key="2">
    <citation type="submission" date="2025-08" db="UniProtKB">
        <authorList>
            <consortium name="Ensembl"/>
        </authorList>
    </citation>
    <scope>IDENTIFICATION</scope>
</reference>
<dbReference type="PROSITE" id="PS50222">
    <property type="entry name" value="EF_HAND_2"/>
    <property type="match status" value="1"/>
</dbReference>
<dbReference type="InterPro" id="IPR013787">
    <property type="entry name" value="S100_Ca-bd_sub"/>
</dbReference>
<evidence type="ECO:0000256" key="3">
    <source>
        <dbReference type="ARBA" id="ARBA00022837"/>
    </source>
</evidence>
<dbReference type="CDD" id="cd05029">
    <property type="entry name" value="S-100A6"/>
    <property type="match status" value="1"/>
</dbReference>
<feature type="domain" description="EF-hand" evidence="6">
    <location>
        <begin position="207"/>
        <end position="242"/>
    </location>
</feature>
<dbReference type="SUPFAM" id="SSF47473">
    <property type="entry name" value="EF-hand"/>
    <property type="match status" value="2"/>
</dbReference>
<accession>A0A8P0PL10</accession>
<dbReference type="Pfam" id="PF01023">
    <property type="entry name" value="S_100"/>
    <property type="match status" value="2"/>
</dbReference>
<dbReference type="PROSITE" id="PS00018">
    <property type="entry name" value="EF_HAND_1"/>
    <property type="match status" value="1"/>
</dbReference>
<name>A0A8P0PL10_CANLF</name>
<dbReference type="Proteomes" id="UP000002254">
    <property type="component" value="Chromosome 7"/>
</dbReference>
<gene>
    <name evidence="7" type="primary">S100A8</name>
</gene>
<feature type="region of interest" description="Disordered" evidence="4">
    <location>
        <begin position="9"/>
        <end position="151"/>
    </location>
</feature>
<feature type="compositionally biased region" description="Gly residues" evidence="4">
    <location>
        <begin position="90"/>
        <end position="125"/>
    </location>
</feature>
<dbReference type="OrthoDB" id="26525at2759"/>